<feature type="domain" description="Phage tail lysozyme" evidence="1">
    <location>
        <begin position="26"/>
        <end position="154"/>
    </location>
</feature>
<dbReference type="EMBL" id="BSPL01000024">
    <property type="protein sequence ID" value="GLS73100.1"/>
    <property type="molecule type" value="Genomic_DNA"/>
</dbReference>
<dbReference type="Gene3D" id="1.10.530.10">
    <property type="match status" value="1"/>
</dbReference>
<evidence type="ECO:0000313" key="2">
    <source>
        <dbReference type="EMBL" id="GLS73100.1"/>
    </source>
</evidence>
<proteinExistence type="predicted"/>
<organism evidence="2 3">
    <name type="scientific">Methylobacterium tardum</name>
    <dbReference type="NCBI Taxonomy" id="374432"/>
    <lineage>
        <taxon>Bacteria</taxon>
        <taxon>Pseudomonadati</taxon>
        <taxon>Pseudomonadota</taxon>
        <taxon>Alphaproteobacteria</taxon>
        <taxon>Hyphomicrobiales</taxon>
        <taxon>Methylobacteriaceae</taxon>
        <taxon>Methylobacterium</taxon>
    </lineage>
</organism>
<evidence type="ECO:0000313" key="3">
    <source>
        <dbReference type="Proteomes" id="UP001157440"/>
    </source>
</evidence>
<comment type="caution">
    <text evidence="2">The sequence shown here is derived from an EMBL/GenBank/DDBJ whole genome shotgun (WGS) entry which is preliminary data.</text>
</comment>
<dbReference type="RefSeq" id="WP_238196238.1">
    <property type="nucleotide sequence ID" value="NZ_BPQZ01000009.1"/>
</dbReference>
<name>A0AA37TGK8_9HYPH</name>
<evidence type="ECO:0000259" key="1">
    <source>
        <dbReference type="Pfam" id="PF18013"/>
    </source>
</evidence>
<keyword evidence="3" id="KW-1185">Reference proteome</keyword>
<dbReference type="AlphaFoldDB" id="A0AA37TGK8"/>
<sequence>MPTTGTARAAGDVFAAECARLGPRLMRDLGLTDLQAAGLLGNVGHESGGFRQLQEVAPAVAGSRGGWGLAQWTGPRRVAMEAWCRVRGLDPADPEAGYGYLCAELRGTEAAALEALRAAASLEAATAVVCRRFERPGIVALPSRLVWARRALSALRAAAGPVAPGKLPSRR</sequence>
<dbReference type="Pfam" id="PF18013">
    <property type="entry name" value="Phage_lysozyme2"/>
    <property type="match status" value="1"/>
</dbReference>
<reference evidence="3" key="1">
    <citation type="journal article" date="2019" name="Int. J. Syst. Evol. Microbiol.">
        <title>The Global Catalogue of Microorganisms (GCM) 10K type strain sequencing project: providing services to taxonomists for standard genome sequencing and annotation.</title>
        <authorList>
            <consortium name="The Broad Institute Genomics Platform"/>
            <consortium name="The Broad Institute Genome Sequencing Center for Infectious Disease"/>
            <person name="Wu L."/>
            <person name="Ma J."/>
        </authorList>
    </citation>
    <scope>NUCLEOTIDE SEQUENCE [LARGE SCALE GENOMIC DNA]</scope>
    <source>
        <strain evidence="3">NBRC 103632</strain>
    </source>
</reference>
<protein>
    <recommendedName>
        <fullName evidence="1">Phage tail lysozyme domain-containing protein</fullName>
    </recommendedName>
</protein>
<accession>A0AA37TGK8</accession>
<gene>
    <name evidence="2" type="ORF">GCM10007890_51150</name>
</gene>
<dbReference type="Proteomes" id="UP001157440">
    <property type="component" value="Unassembled WGS sequence"/>
</dbReference>
<dbReference type="InterPro" id="IPR041219">
    <property type="entry name" value="Phage_lysozyme2"/>
</dbReference>